<dbReference type="Gene3D" id="3.10.110.10">
    <property type="entry name" value="Ubiquitin Conjugating Enzyme"/>
    <property type="match status" value="1"/>
</dbReference>
<evidence type="ECO:0000259" key="2">
    <source>
        <dbReference type="PROSITE" id="PS51322"/>
    </source>
</evidence>
<dbReference type="InterPro" id="IPR001236">
    <property type="entry name" value="Lactate/malate_DH_N"/>
</dbReference>
<dbReference type="Pfam" id="PF00056">
    <property type="entry name" value="Ldh_1_N"/>
    <property type="match status" value="1"/>
</dbReference>
<dbReference type="GO" id="GO:0006089">
    <property type="term" value="P:lactate metabolic process"/>
    <property type="evidence" value="ECO:0007669"/>
    <property type="project" value="TreeGrafter"/>
</dbReference>
<dbReference type="GO" id="GO:0015031">
    <property type="term" value="P:protein transport"/>
    <property type="evidence" value="ECO:0007669"/>
    <property type="project" value="InterPro"/>
</dbReference>
<feature type="domain" description="UEV" evidence="2">
    <location>
        <begin position="45"/>
        <end position="217"/>
    </location>
</feature>
<evidence type="ECO:0000256" key="1">
    <source>
        <dbReference type="SAM" id="MobiDB-lite"/>
    </source>
</evidence>
<dbReference type="EMBL" id="JAATIS010004040">
    <property type="protein sequence ID" value="KAG2463138.1"/>
    <property type="molecule type" value="Genomic_DNA"/>
</dbReference>
<sequence>MLQGGMRTADVARAINCHVRTVRRLRQRYRETGRTADHPRSGRPRVTTPAQDRYIRISHLRDRLTFDIRRDIVSYVLNDWDRFKVWTDDGTGDNYSTQEHYKSEMLKPFTYGSASFNDTSQKDLLKLTGTIPVNYQGRSYNIPIQLWLLDSYPFTPPICFLMPTPEMVIWEGKHVDSQGRIYLPYLKDWNYPKSTIIGLISEMIQKFEEDPPLRSKSAKDDQDAAKIQTVLSKISGGVSNINLHSPTKVNEQKTNQPLRKVTVIGAGDLSIACVTSILAKGQVDKLIFIDTPESSNKGGTSDLEMFLSPKVEICTDFAASAGSMVVAVMANAWSNEQSYLNVVQANVDLFRTIIPNVARHNPNGVLLIASQPVDIMTCVAWKLSGLPPNQVIGIGCNLDSQRLQRLLSNSTKLLPGEKQAWVIGELSENNVIAWSGADISKDNQAEVIPGSAPLRRLTDRALEILKGRGHRSSSVGLSVADVVHSILLDQRHVHSISTLAKGWCGFNAKVFFSLPCVIGASGVIDKCKISLEEEEADNIRKSAASLHSILEQLTV</sequence>
<dbReference type="Pfam" id="PF02866">
    <property type="entry name" value="Ldh_1_C"/>
    <property type="match status" value="1"/>
</dbReference>
<dbReference type="SMART" id="SM00212">
    <property type="entry name" value="UBCc"/>
    <property type="match status" value="1"/>
</dbReference>
<evidence type="ECO:0000313" key="4">
    <source>
        <dbReference type="Proteomes" id="UP000886611"/>
    </source>
</evidence>
<feature type="non-terminal residue" evidence="3">
    <location>
        <position position="1"/>
    </location>
</feature>
<dbReference type="Pfam" id="PF13551">
    <property type="entry name" value="HTH_29"/>
    <property type="match status" value="1"/>
</dbReference>
<dbReference type="SUPFAM" id="SSF46689">
    <property type="entry name" value="Homeodomain-like"/>
    <property type="match status" value="1"/>
</dbReference>
<dbReference type="Pfam" id="PF05743">
    <property type="entry name" value="UEV"/>
    <property type="match status" value="1"/>
</dbReference>
<comment type="caution">
    <text evidence="3">The sequence shown here is derived from an EMBL/GenBank/DDBJ whole genome shotgun (WGS) entry which is preliminary data.</text>
</comment>
<reference evidence="3 4" key="1">
    <citation type="journal article" date="2021" name="Cell">
        <title>Tracing the genetic footprints of vertebrate landing in non-teleost ray-finned fishes.</title>
        <authorList>
            <person name="Bi X."/>
            <person name="Wang K."/>
            <person name="Yang L."/>
            <person name="Pan H."/>
            <person name="Jiang H."/>
            <person name="Wei Q."/>
            <person name="Fang M."/>
            <person name="Yu H."/>
            <person name="Zhu C."/>
            <person name="Cai Y."/>
            <person name="He Y."/>
            <person name="Gan X."/>
            <person name="Zeng H."/>
            <person name="Yu D."/>
            <person name="Zhu Y."/>
            <person name="Jiang H."/>
            <person name="Qiu Q."/>
            <person name="Yang H."/>
            <person name="Zhang Y.E."/>
            <person name="Wang W."/>
            <person name="Zhu M."/>
            <person name="He S."/>
            <person name="Zhang G."/>
        </authorList>
    </citation>
    <scope>NUCLEOTIDE SEQUENCE [LARGE SCALE GENOMIC DNA]</scope>
    <source>
        <strain evidence="3">Bchr_013</strain>
    </source>
</reference>
<proteinExistence type="predicted"/>
<dbReference type="PANTHER" id="PTHR43128">
    <property type="entry name" value="L-2-HYDROXYCARBOXYLATE DEHYDROGENASE (NAD(P)(+))"/>
    <property type="match status" value="1"/>
</dbReference>
<dbReference type="InterPro" id="IPR022383">
    <property type="entry name" value="Lactate/malate_DH_C"/>
</dbReference>
<dbReference type="InterPro" id="IPR009057">
    <property type="entry name" value="Homeodomain-like_sf"/>
</dbReference>
<dbReference type="InterPro" id="IPR001557">
    <property type="entry name" value="L-lactate/malate_DH"/>
</dbReference>
<dbReference type="CDD" id="cd11685">
    <property type="entry name" value="UEV_TSG101-like"/>
    <property type="match status" value="1"/>
</dbReference>
<protein>
    <submittedName>
        <fullName evidence="3">UEVLD enzyme</fullName>
    </submittedName>
</protein>
<name>A0A8X8BM55_POLSE</name>
<dbReference type="SUPFAM" id="SSF54495">
    <property type="entry name" value="UBC-like"/>
    <property type="match status" value="1"/>
</dbReference>
<dbReference type="InterPro" id="IPR016135">
    <property type="entry name" value="UBQ-conjugating_enzyme/RWD"/>
</dbReference>
<dbReference type="PANTHER" id="PTHR43128:SF33">
    <property type="entry name" value="UBIQUITIN-CONJUGATING ENZYME E2 VARIANT 3"/>
    <property type="match status" value="1"/>
</dbReference>
<dbReference type="PRINTS" id="PR00086">
    <property type="entry name" value="LLDHDRGNASE"/>
</dbReference>
<dbReference type="InterPro" id="IPR015955">
    <property type="entry name" value="Lactate_DH/Glyco_Ohase_4_C"/>
</dbReference>
<dbReference type="GO" id="GO:0004459">
    <property type="term" value="F:L-lactate dehydrogenase (NAD+) activity"/>
    <property type="evidence" value="ECO:0007669"/>
    <property type="project" value="TreeGrafter"/>
</dbReference>
<dbReference type="Proteomes" id="UP000886611">
    <property type="component" value="Unassembled WGS sequence"/>
</dbReference>
<dbReference type="AlphaFoldDB" id="A0A8X8BM55"/>
<dbReference type="SUPFAM" id="SSF56327">
    <property type="entry name" value="LDH C-terminal domain-like"/>
    <property type="match status" value="1"/>
</dbReference>
<dbReference type="InterPro" id="IPR008883">
    <property type="entry name" value="UEV_N"/>
</dbReference>
<dbReference type="PROSITE" id="PS51322">
    <property type="entry name" value="UEV"/>
    <property type="match status" value="1"/>
</dbReference>
<keyword evidence="4" id="KW-1185">Reference proteome</keyword>
<dbReference type="Gene3D" id="3.40.50.720">
    <property type="entry name" value="NAD(P)-binding Rossmann-like Domain"/>
    <property type="match status" value="1"/>
</dbReference>
<organism evidence="3 4">
    <name type="scientific">Polypterus senegalus</name>
    <name type="common">Senegal bichir</name>
    <dbReference type="NCBI Taxonomy" id="55291"/>
    <lineage>
        <taxon>Eukaryota</taxon>
        <taxon>Metazoa</taxon>
        <taxon>Chordata</taxon>
        <taxon>Craniata</taxon>
        <taxon>Vertebrata</taxon>
        <taxon>Euteleostomi</taxon>
        <taxon>Actinopterygii</taxon>
        <taxon>Polypteriformes</taxon>
        <taxon>Polypteridae</taxon>
        <taxon>Polypterus</taxon>
    </lineage>
</organism>
<evidence type="ECO:0000313" key="3">
    <source>
        <dbReference type="EMBL" id="KAG2463138.1"/>
    </source>
</evidence>
<dbReference type="InterPro" id="IPR036291">
    <property type="entry name" value="NAD(P)-bd_dom_sf"/>
</dbReference>
<feature type="compositionally biased region" description="Basic and acidic residues" evidence="1">
    <location>
        <begin position="28"/>
        <end position="40"/>
    </location>
</feature>
<dbReference type="SUPFAM" id="SSF51735">
    <property type="entry name" value="NAD(P)-binding Rossmann-fold domains"/>
    <property type="match status" value="1"/>
</dbReference>
<dbReference type="Gene3D" id="3.90.110.10">
    <property type="entry name" value="Lactate dehydrogenase/glycoside hydrolase, family 4, C-terminal"/>
    <property type="match status" value="1"/>
</dbReference>
<feature type="region of interest" description="Disordered" evidence="1">
    <location>
        <begin position="26"/>
        <end position="49"/>
    </location>
</feature>
<accession>A0A8X8BM55</accession>
<feature type="non-terminal residue" evidence="3">
    <location>
        <position position="555"/>
    </location>
</feature>
<gene>
    <name evidence="3" type="primary">Uevld</name>
    <name evidence="3" type="ORF">GTO96_0001859</name>
</gene>